<name>A0A834ADV3_9CHIR</name>
<comment type="caution">
    <text evidence="2">The sequence shown here is derived from an EMBL/GenBank/DDBJ whole genome shotgun (WGS) entry which is preliminary data.</text>
</comment>
<feature type="compositionally biased region" description="Basic and acidic residues" evidence="1">
    <location>
        <begin position="68"/>
        <end position="78"/>
    </location>
</feature>
<reference evidence="2 3" key="1">
    <citation type="journal article" date="2020" name="Nature">
        <title>Six reference-quality genomes reveal evolution of bat adaptations.</title>
        <authorList>
            <person name="Jebb D."/>
            <person name="Huang Z."/>
            <person name="Pippel M."/>
            <person name="Hughes G.M."/>
            <person name="Lavrichenko K."/>
            <person name="Devanna P."/>
            <person name="Winkler S."/>
            <person name="Jermiin L.S."/>
            <person name="Skirmuntt E.C."/>
            <person name="Katzourakis A."/>
            <person name="Burkitt-Gray L."/>
            <person name="Ray D.A."/>
            <person name="Sullivan K.A.M."/>
            <person name="Roscito J.G."/>
            <person name="Kirilenko B.M."/>
            <person name="Davalos L.M."/>
            <person name="Corthals A.P."/>
            <person name="Power M.L."/>
            <person name="Jones G."/>
            <person name="Ransome R.D."/>
            <person name="Dechmann D.K.N."/>
            <person name="Locatelli A.G."/>
            <person name="Puechmaille S.J."/>
            <person name="Fedrigo O."/>
            <person name="Jarvis E.D."/>
            <person name="Hiller M."/>
            <person name="Vernes S.C."/>
            <person name="Myers E.W."/>
            <person name="Teeling E.C."/>
        </authorList>
    </citation>
    <scope>NUCLEOTIDE SEQUENCE [LARGE SCALE GENOMIC DNA]</scope>
    <source>
        <strain evidence="2">Bat1K_MPI-CBG_1</strain>
    </source>
</reference>
<evidence type="ECO:0000256" key="1">
    <source>
        <dbReference type="SAM" id="MobiDB-lite"/>
    </source>
</evidence>
<proteinExistence type="predicted"/>
<organism evidence="2 3">
    <name type="scientific">Phyllostomus discolor</name>
    <name type="common">pale spear-nosed bat</name>
    <dbReference type="NCBI Taxonomy" id="89673"/>
    <lineage>
        <taxon>Eukaryota</taxon>
        <taxon>Metazoa</taxon>
        <taxon>Chordata</taxon>
        <taxon>Craniata</taxon>
        <taxon>Vertebrata</taxon>
        <taxon>Euteleostomi</taxon>
        <taxon>Mammalia</taxon>
        <taxon>Eutheria</taxon>
        <taxon>Laurasiatheria</taxon>
        <taxon>Chiroptera</taxon>
        <taxon>Yangochiroptera</taxon>
        <taxon>Phyllostomidae</taxon>
        <taxon>Phyllostominae</taxon>
        <taxon>Phyllostomus</taxon>
    </lineage>
</organism>
<accession>A0A834ADV3</accession>
<dbReference type="AlphaFoldDB" id="A0A834ADV3"/>
<protein>
    <submittedName>
        <fullName evidence="2">Uncharacterized protein</fullName>
    </submittedName>
</protein>
<feature type="region of interest" description="Disordered" evidence="1">
    <location>
        <begin position="45"/>
        <end position="107"/>
    </location>
</feature>
<feature type="compositionally biased region" description="Basic residues" evidence="1">
    <location>
        <begin position="58"/>
        <end position="67"/>
    </location>
</feature>
<evidence type="ECO:0000313" key="2">
    <source>
        <dbReference type="EMBL" id="KAF6109517.1"/>
    </source>
</evidence>
<sequence>MPHLLHAAAVAVGEQGNVHMNRGTSWGEKFLGPTVFPFEDHQFFDPSDVSGGVPSKSMGRKNRKRPPGPREVKAKEEGVWAIGPDGTGEREPLGRFPKYRERHKNRPRNERCLLQCSEGEAGLWQLQKIIHSLWIRSPGYYLV</sequence>
<gene>
    <name evidence="2" type="ORF">HJG60_010790</name>
</gene>
<dbReference type="Proteomes" id="UP000664940">
    <property type="component" value="Unassembled WGS sequence"/>
</dbReference>
<dbReference type="EMBL" id="JABVXQ010000005">
    <property type="protein sequence ID" value="KAF6109517.1"/>
    <property type="molecule type" value="Genomic_DNA"/>
</dbReference>
<evidence type="ECO:0000313" key="3">
    <source>
        <dbReference type="Proteomes" id="UP000664940"/>
    </source>
</evidence>